<reference evidence="1" key="1">
    <citation type="submission" date="2022-10" db="EMBL/GenBank/DDBJ databases">
        <title>Chitiniphilus purpureus sp. nov., a novel chitin-degrading bacterium isolated from crawfish pond sediment.</title>
        <authorList>
            <person name="Li K."/>
        </authorList>
    </citation>
    <scope>NUCLEOTIDE SEQUENCE</scope>
    <source>
        <strain evidence="1">CD1</strain>
    </source>
</reference>
<dbReference type="PANTHER" id="PTHR33973">
    <property type="entry name" value="OS07G0153300 PROTEIN"/>
    <property type="match status" value="1"/>
</dbReference>
<dbReference type="RefSeq" id="WP_263125273.1">
    <property type="nucleotide sequence ID" value="NZ_CP106753.1"/>
</dbReference>
<evidence type="ECO:0000313" key="1">
    <source>
        <dbReference type="EMBL" id="UXY15838.1"/>
    </source>
</evidence>
<gene>
    <name evidence="1" type="ORF">N8I74_02135</name>
</gene>
<keyword evidence="2" id="KW-1185">Reference proteome</keyword>
<proteinExistence type="predicted"/>
<name>A0ABY6DVF7_9NEIS</name>
<accession>A0ABY6DVF7</accession>
<dbReference type="EMBL" id="CP106753">
    <property type="protein sequence ID" value="UXY15838.1"/>
    <property type="molecule type" value="Genomic_DNA"/>
</dbReference>
<organism evidence="1 2">
    <name type="scientific">Chitiniphilus purpureus</name>
    <dbReference type="NCBI Taxonomy" id="2981137"/>
    <lineage>
        <taxon>Bacteria</taxon>
        <taxon>Pseudomonadati</taxon>
        <taxon>Pseudomonadota</taxon>
        <taxon>Betaproteobacteria</taxon>
        <taxon>Neisseriales</taxon>
        <taxon>Chitinibacteraceae</taxon>
        <taxon>Chitiniphilus</taxon>
    </lineage>
</organism>
<dbReference type="PANTHER" id="PTHR33973:SF4">
    <property type="entry name" value="OS07G0153300 PROTEIN"/>
    <property type="match status" value="1"/>
</dbReference>
<evidence type="ECO:0000313" key="2">
    <source>
        <dbReference type="Proteomes" id="UP001061302"/>
    </source>
</evidence>
<sequence>MQAAHLLFGQVMHQRLRPVSNRFVYRAFCVRLDLDRLDEAGNRWFGVDCWRPLAVHTSDYGPRDGSDLAGWMRSVLRAAGIAADGRIALQTFPRVLGYVFNPVSFWYCHDRAGALLAVLAEVNNTFGETHRYLLAAADGSPITAETVLHSRKVLHVSPFFSVEGVYRFRFRDMATTCFVGIDYHDSAGLVLKTAIGGRLVPLTASHAVQALLGYPLFTAAVIARIHWQALKLWFKRVPIHRKPLPPAAGLSQPEETGS</sequence>
<dbReference type="Pfam" id="PF07103">
    <property type="entry name" value="DUF1365"/>
    <property type="match status" value="1"/>
</dbReference>
<protein>
    <submittedName>
        <fullName evidence="1">DUF1365 domain-containing protein</fullName>
    </submittedName>
</protein>
<dbReference type="InterPro" id="IPR010775">
    <property type="entry name" value="DUF1365"/>
</dbReference>
<dbReference type="Proteomes" id="UP001061302">
    <property type="component" value="Chromosome"/>
</dbReference>